<dbReference type="AlphaFoldDB" id="A0A1A9ZCS9"/>
<reference evidence="1" key="2">
    <citation type="submission" date="2020-05" db="UniProtKB">
        <authorList>
            <consortium name="EnsemblMetazoa"/>
        </authorList>
    </citation>
    <scope>IDENTIFICATION</scope>
    <source>
        <strain evidence="1">IAEA</strain>
    </source>
</reference>
<dbReference type="EnsemblMetazoa" id="GPAI010750-RA">
    <property type="protein sequence ID" value="GPAI010750-PA"/>
    <property type="gene ID" value="GPAI010750"/>
</dbReference>
<name>A0A1A9ZCS9_GLOPL</name>
<reference evidence="2" key="1">
    <citation type="submission" date="2014-03" db="EMBL/GenBank/DDBJ databases">
        <authorList>
            <person name="Aksoy S."/>
            <person name="Warren W."/>
            <person name="Wilson R.K."/>
        </authorList>
    </citation>
    <scope>NUCLEOTIDE SEQUENCE [LARGE SCALE GENOMIC DNA]</scope>
    <source>
        <strain evidence="2">IAEA</strain>
    </source>
</reference>
<evidence type="ECO:0000313" key="1">
    <source>
        <dbReference type="EnsemblMetazoa" id="GPAI010750-PA"/>
    </source>
</evidence>
<dbReference type="Proteomes" id="UP000092445">
    <property type="component" value="Unassembled WGS sequence"/>
</dbReference>
<keyword evidence="2" id="KW-1185">Reference proteome</keyword>
<sequence>MELTSAQELSNSPRGLLKRSCGGSRIRIFRFVQYQNTSRGNGAYAFGAARRMFWLKRIYLSEYENNKRADVYKHLLLSSMKYLPLTTIYIEPSDFSLPSFCRPLSSSINTSCVYLIKYACQEKIRKKVKNLKLLGAMIDNQQHGRRKED</sequence>
<organism evidence="1 2">
    <name type="scientific">Glossina pallidipes</name>
    <name type="common">Tsetse fly</name>
    <dbReference type="NCBI Taxonomy" id="7398"/>
    <lineage>
        <taxon>Eukaryota</taxon>
        <taxon>Metazoa</taxon>
        <taxon>Ecdysozoa</taxon>
        <taxon>Arthropoda</taxon>
        <taxon>Hexapoda</taxon>
        <taxon>Insecta</taxon>
        <taxon>Pterygota</taxon>
        <taxon>Neoptera</taxon>
        <taxon>Endopterygota</taxon>
        <taxon>Diptera</taxon>
        <taxon>Brachycera</taxon>
        <taxon>Muscomorpha</taxon>
        <taxon>Hippoboscoidea</taxon>
        <taxon>Glossinidae</taxon>
        <taxon>Glossina</taxon>
    </lineage>
</organism>
<dbReference type="VEuPathDB" id="VectorBase:GPAI010750"/>
<proteinExistence type="predicted"/>
<protein>
    <submittedName>
        <fullName evidence="1">Uncharacterized protein</fullName>
    </submittedName>
</protein>
<evidence type="ECO:0000313" key="2">
    <source>
        <dbReference type="Proteomes" id="UP000092445"/>
    </source>
</evidence>
<accession>A0A1A9ZCS9</accession>